<organism evidence="2 3">
    <name type="scientific">Microbacterium radiodurans</name>
    <dbReference type="NCBI Taxonomy" id="661398"/>
    <lineage>
        <taxon>Bacteria</taxon>
        <taxon>Bacillati</taxon>
        <taxon>Actinomycetota</taxon>
        <taxon>Actinomycetes</taxon>
        <taxon>Micrococcales</taxon>
        <taxon>Microbacteriaceae</taxon>
        <taxon>Microbacterium</taxon>
    </lineage>
</organism>
<feature type="region of interest" description="Disordered" evidence="1">
    <location>
        <begin position="94"/>
        <end position="127"/>
    </location>
</feature>
<evidence type="ECO:0000313" key="2">
    <source>
        <dbReference type="EMBL" id="KAA9089437.1"/>
    </source>
</evidence>
<name>A0A5J5IU99_9MICO</name>
<dbReference type="Proteomes" id="UP000327039">
    <property type="component" value="Unassembled WGS sequence"/>
</dbReference>
<sequence>MPWIAARGGGRTGRWSDGAVVGRGGGRTGRWSDGAVVRQRGGAAAARRGTARFGVGSRSEPVDRMPRRLCRDARFSTRHAGSPASAAACRLRSLASRHAPRTRQARATHAPGATPGGAGQISDSSRSFAATSSLLGSTWWVASG</sequence>
<accession>A0A5J5IU99</accession>
<evidence type="ECO:0000313" key="3">
    <source>
        <dbReference type="Proteomes" id="UP000327039"/>
    </source>
</evidence>
<comment type="caution">
    <text evidence="2">The sequence shown here is derived from an EMBL/GenBank/DDBJ whole genome shotgun (WGS) entry which is preliminary data.</text>
</comment>
<gene>
    <name evidence="2" type="ORF">F6B42_02835</name>
</gene>
<reference evidence="3" key="1">
    <citation type="submission" date="2019-09" db="EMBL/GenBank/DDBJ databases">
        <title>Mumia zhuanghuii sp. nov. isolated from the intestinal contents of plateau pika (Ochotona curzoniae) in the Qinghai-Tibet plateau of China.</title>
        <authorList>
            <person name="Tian Z."/>
        </authorList>
    </citation>
    <scope>NUCLEOTIDE SEQUENCE [LARGE SCALE GENOMIC DNA]</scope>
    <source>
        <strain evidence="3">DSM 25564</strain>
    </source>
</reference>
<proteinExistence type="predicted"/>
<protein>
    <submittedName>
        <fullName evidence="2">Uncharacterized protein</fullName>
    </submittedName>
</protein>
<dbReference type="EMBL" id="VYRZ01000001">
    <property type="protein sequence ID" value="KAA9089437.1"/>
    <property type="molecule type" value="Genomic_DNA"/>
</dbReference>
<evidence type="ECO:0000256" key="1">
    <source>
        <dbReference type="SAM" id="MobiDB-lite"/>
    </source>
</evidence>
<dbReference type="AlphaFoldDB" id="A0A5J5IU99"/>
<keyword evidence="3" id="KW-1185">Reference proteome</keyword>